<proteinExistence type="predicted"/>
<feature type="region of interest" description="Disordered" evidence="1">
    <location>
        <begin position="189"/>
        <end position="209"/>
    </location>
</feature>
<accession>A0A1K0FZQ0</accession>
<dbReference type="EMBL" id="LT558119">
    <property type="protein sequence ID" value="SAM77427.1"/>
    <property type="molecule type" value="Genomic_DNA"/>
</dbReference>
<protein>
    <recommendedName>
        <fullName evidence="6">BSD domain-containing protein</fullName>
    </recommendedName>
</protein>
<evidence type="ECO:0000313" key="5">
    <source>
        <dbReference type="Proteomes" id="UP000658997"/>
    </source>
</evidence>
<feature type="compositionally biased region" description="Basic and acidic residues" evidence="1">
    <location>
        <begin position="126"/>
        <end position="141"/>
    </location>
</feature>
<reference evidence="3" key="3">
    <citation type="submission" date="2018-08" db="EMBL/GenBank/DDBJ databases">
        <authorList>
            <person name="Guldener U."/>
        </authorList>
    </citation>
    <scope>NUCLEOTIDE SEQUENCE</scope>
    <source>
        <strain evidence="3">UB2</strain>
    </source>
</reference>
<reference evidence="2" key="2">
    <citation type="submission" date="2016-04" db="EMBL/GenBank/DDBJ databases">
        <authorList>
            <person name="Evans L.H."/>
            <person name="Alamgir A."/>
            <person name="Owens N."/>
            <person name="Weber N.D."/>
            <person name="Virtaneva K."/>
            <person name="Barbian K."/>
            <person name="Babar A."/>
            <person name="Rosenke K."/>
        </authorList>
    </citation>
    <scope>NUCLEOTIDE SEQUENCE</scope>
    <source>
        <strain evidence="2">UB2112</strain>
    </source>
</reference>
<feature type="region of interest" description="Disordered" evidence="1">
    <location>
        <begin position="310"/>
        <end position="399"/>
    </location>
</feature>
<evidence type="ECO:0000256" key="1">
    <source>
        <dbReference type="SAM" id="MobiDB-lite"/>
    </source>
</evidence>
<dbReference type="OrthoDB" id="73788at2759"/>
<feature type="compositionally biased region" description="Acidic residues" evidence="1">
    <location>
        <begin position="337"/>
        <end position="352"/>
    </location>
</feature>
<feature type="region of interest" description="Disordered" evidence="1">
    <location>
        <begin position="87"/>
        <end position="163"/>
    </location>
</feature>
<reference evidence="4" key="1">
    <citation type="submission" date="2016-04" db="EMBL/GenBank/DDBJ databases">
        <authorList>
            <person name="Guldener U."/>
            <person name="Guldener U."/>
        </authorList>
    </citation>
    <scope>NUCLEOTIDE SEQUENCE [LARGE SCALE GENOMIC DNA]</scope>
    <source>
        <strain evidence="4">UB2112</strain>
    </source>
</reference>
<feature type="compositionally biased region" description="Basic and acidic residues" evidence="1">
    <location>
        <begin position="200"/>
        <end position="209"/>
    </location>
</feature>
<feature type="region of interest" description="Disordered" evidence="1">
    <location>
        <begin position="1"/>
        <end position="31"/>
    </location>
</feature>
<dbReference type="AlphaFoldDB" id="A0A1K0FZQ0"/>
<feature type="compositionally biased region" description="Low complexity" evidence="1">
    <location>
        <begin position="310"/>
        <end position="336"/>
    </location>
</feature>
<feature type="compositionally biased region" description="Polar residues" evidence="1">
    <location>
        <begin position="153"/>
        <end position="163"/>
    </location>
</feature>
<organism evidence="2 4">
    <name type="scientific">Ustilago bromivora</name>
    <dbReference type="NCBI Taxonomy" id="307758"/>
    <lineage>
        <taxon>Eukaryota</taxon>
        <taxon>Fungi</taxon>
        <taxon>Dikarya</taxon>
        <taxon>Basidiomycota</taxon>
        <taxon>Ustilaginomycotina</taxon>
        <taxon>Ustilaginomycetes</taxon>
        <taxon>Ustilaginales</taxon>
        <taxon>Ustilaginaceae</taxon>
        <taxon>Ustilago</taxon>
    </lineage>
</organism>
<dbReference type="Proteomes" id="UP000658997">
    <property type="component" value="Unassembled WGS sequence"/>
</dbReference>
<gene>
    <name evidence="3" type="ORF">UBRO2_02914</name>
    <name evidence="2" type="ORF">UBRO_01780</name>
</gene>
<evidence type="ECO:0000313" key="3">
    <source>
        <dbReference type="EMBL" id="SYW79230.1"/>
    </source>
</evidence>
<sequence length="399" mass="42330">MDVYDPGLMGAAGRVDGTSTPTGTISNDAPKTELDQNVEKLVGNISNWWSGFAKKSQDSINQARKEVETRGGIVNYAKREYAKLESSIGEAQKKTRDQSQTPSQPQETSEEGEIGAATKVSESEEAPVRSETSKGKQRAVDDQDAPSSAEAGTLTNQGPTLGASVSSLFSKLTSDPRIAQLQQSLTDTLQTVATPQGQPLDKEGSDAEKKSGANLINIQESLSKLSFTIQSHLPHLDLKESQQLATRYLRATESFAREVQSDMKDFVGELVRIVPPEGEGTEKTEVQASKAIGAEAKIVEAVDETPSATIAATKSAPTSSAAAKAGPTTTSATTAPSEDEEDFAWDEDDEEAAAGVETKAVAAKEKEAIPAASTAATTDKDAKSVESKKEETDEDSDWE</sequence>
<evidence type="ECO:0000313" key="4">
    <source>
        <dbReference type="Proteomes" id="UP000179920"/>
    </source>
</evidence>
<evidence type="ECO:0008006" key="6">
    <source>
        <dbReference type="Google" id="ProtNLM"/>
    </source>
</evidence>
<feature type="compositionally biased region" description="Low complexity" evidence="1">
    <location>
        <begin position="98"/>
        <end position="107"/>
    </location>
</feature>
<evidence type="ECO:0000313" key="2">
    <source>
        <dbReference type="EMBL" id="SAM77427.1"/>
    </source>
</evidence>
<keyword evidence="5" id="KW-1185">Reference proteome</keyword>
<dbReference type="EMBL" id="ULHB01000049">
    <property type="protein sequence ID" value="SYW79230.1"/>
    <property type="molecule type" value="Genomic_DNA"/>
</dbReference>
<name>A0A1K0FZQ0_9BASI</name>
<feature type="compositionally biased region" description="Polar residues" evidence="1">
    <location>
        <begin position="17"/>
        <end position="29"/>
    </location>
</feature>
<feature type="compositionally biased region" description="Basic and acidic residues" evidence="1">
    <location>
        <begin position="378"/>
        <end position="391"/>
    </location>
</feature>
<dbReference type="Proteomes" id="UP000179920">
    <property type="component" value="Chromosome III"/>
</dbReference>